<gene>
    <name evidence="2" type="ORF">S01H1_84290</name>
</gene>
<evidence type="ECO:0000259" key="1">
    <source>
        <dbReference type="Pfam" id="PF02441"/>
    </source>
</evidence>
<feature type="domain" description="Flavoprotein" evidence="1">
    <location>
        <begin position="2"/>
        <end position="97"/>
    </location>
</feature>
<dbReference type="SUPFAM" id="SSF52507">
    <property type="entry name" value="Homo-oligomeric flavin-containing Cys decarboxylases, HFCD"/>
    <property type="match status" value="1"/>
</dbReference>
<reference evidence="2" key="1">
    <citation type="journal article" date="2014" name="Front. Microbiol.">
        <title>High frequency of phylogenetically diverse reductive dehalogenase-homologous genes in deep subseafloor sedimentary metagenomes.</title>
        <authorList>
            <person name="Kawai M."/>
            <person name="Futagami T."/>
            <person name="Toyoda A."/>
            <person name="Takaki Y."/>
            <person name="Nishi S."/>
            <person name="Hori S."/>
            <person name="Arai W."/>
            <person name="Tsubouchi T."/>
            <person name="Morono Y."/>
            <person name="Uchiyama I."/>
            <person name="Ito T."/>
            <person name="Fujiyama A."/>
            <person name="Inagaki F."/>
            <person name="Takami H."/>
        </authorList>
    </citation>
    <scope>NUCLEOTIDE SEQUENCE</scope>
    <source>
        <strain evidence="2">Expedition CK06-06</strain>
    </source>
</reference>
<dbReference type="PANTHER" id="PTHR14359:SF6">
    <property type="entry name" value="PHOSPHOPANTOTHENOYLCYSTEINE DECARBOXYLASE"/>
    <property type="match status" value="1"/>
</dbReference>
<dbReference type="GO" id="GO:0010181">
    <property type="term" value="F:FMN binding"/>
    <property type="evidence" value="ECO:0007669"/>
    <property type="project" value="TreeGrafter"/>
</dbReference>
<name>X0XZP7_9ZZZZ</name>
<dbReference type="GO" id="GO:0004633">
    <property type="term" value="F:phosphopantothenoylcysteine decarboxylase activity"/>
    <property type="evidence" value="ECO:0007669"/>
    <property type="project" value="TreeGrafter"/>
</dbReference>
<dbReference type="EMBL" id="BARS01057506">
    <property type="protein sequence ID" value="GAG42003.1"/>
    <property type="molecule type" value="Genomic_DNA"/>
</dbReference>
<dbReference type="Pfam" id="PF02441">
    <property type="entry name" value="Flavoprotein"/>
    <property type="match status" value="1"/>
</dbReference>
<dbReference type="Gene3D" id="3.40.50.1950">
    <property type="entry name" value="Flavin prenyltransferase-like"/>
    <property type="match status" value="1"/>
</dbReference>
<feature type="non-terminal residue" evidence="2">
    <location>
        <position position="1"/>
    </location>
</feature>
<dbReference type="GO" id="GO:0015937">
    <property type="term" value="P:coenzyme A biosynthetic process"/>
    <property type="evidence" value="ECO:0007669"/>
    <property type="project" value="TreeGrafter"/>
</dbReference>
<dbReference type="GO" id="GO:0071513">
    <property type="term" value="C:phosphopantothenoylcysteine decarboxylase complex"/>
    <property type="evidence" value="ECO:0007669"/>
    <property type="project" value="TreeGrafter"/>
</dbReference>
<evidence type="ECO:0000313" key="2">
    <source>
        <dbReference type="EMBL" id="GAG42003.1"/>
    </source>
</evidence>
<protein>
    <recommendedName>
        <fullName evidence="1">Flavoprotein domain-containing protein</fullName>
    </recommendedName>
</protein>
<proteinExistence type="predicted"/>
<organism evidence="2">
    <name type="scientific">marine sediment metagenome</name>
    <dbReference type="NCBI Taxonomy" id="412755"/>
    <lineage>
        <taxon>unclassified sequences</taxon>
        <taxon>metagenomes</taxon>
        <taxon>ecological metagenomes</taxon>
    </lineage>
</organism>
<dbReference type="AlphaFoldDB" id="X0XZP7"/>
<comment type="caution">
    <text evidence="2">The sequence shown here is derived from an EMBL/GenBank/DDBJ whole genome shotgun (WGS) entry which is preliminary data.</text>
</comment>
<dbReference type="PANTHER" id="PTHR14359">
    <property type="entry name" value="HOMO-OLIGOMERIC FLAVIN CONTAINING CYS DECARBOXYLASE FAMILY"/>
    <property type="match status" value="1"/>
</dbReference>
<dbReference type="InterPro" id="IPR003382">
    <property type="entry name" value="Flavoprotein"/>
</dbReference>
<dbReference type="InterPro" id="IPR036551">
    <property type="entry name" value="Flavin_trans-like"/>
</dbReference>
<accession>X0XZP7</accession>
<sequence length="108" mass="10955">TLIAPATANILAKIAAGIADDLVSAAALSAHGACPILLAPAMNTRMWEAPPTRANLQRLAEWGLHIVGPGEGRLACGDVGMGRMAEPADILAAAVDLLLSAPPRRAGD</sequence>